<feature type="region of interest" description="Disordered" evidence="1">
    <location>
        <begin position="801"/>
        <end position="831"/>
    </location>
</feature>
<dbReference type="Proteomes" id="UP001152795">
    <property type="component" value="Unassembled WGS sequence"/>
</dbReference>
<dbReference type="InterPro" id="IPR043502">
    <property type="entry name" value="DNA/RNA_pol_sf"/>
</dbReference>
<dbReference type="InterPro" id="IPR000477">
    <property type="entry name" value="RT_dom"/>
</dbReference>
<dbReference type="Pfam" id="PF00078">
    <property type="entry name" value="RVT_1"/>
    <property type="match status" value="1"/>
</dbReference>
<dbReference type="OrthoDB" id="10067563at2759"/>
<feature type="non-terminal residue" evidence="2">
    <location>
        <position position="1"/>
    </location>
</feature>
<dbReference type="PANTHER" id="PTHR33332">
    <property type="entry name" value="REVERSE TRANSCRIPTASE DOMAIN-CONTAINING PROTEIN"/>
    <property type="match status" value="1"/>
</dbReference>
<sequence length="831" mass="95279">ADFNSVTLILFNRVFITHLITIVLCGGHVLIPSLEVTKYHNQYDIHRIQTFFIILQGINKSLRHYESSVAALLLSAADKLANYLNHLGADNILMNCWKLLRFTHSQCPNAFNIKKTTFVLDLCQQLLSVLDDLTHSYNTTLKRILDRHAPLQVRSVVVRPRVPWFTNGIRERFKRAKNRATYLMNRARSEFYSNLISENSGNQRKLFSITRKLFNQSNEMVFPPNCNMESFVDDMGTFFIRKITNLRAELACVDDCTYSNLESNTKSCSLDPIPTSMVKECLDELLPVLTSIINNCLSSGLFPNEWKEALIIPLLKKFGLDLAFENFRPISNLQFVSKLTEKAVFNQTHSYLVSNDLFPLCQSSYRKYHSTETALLKVKHDILMNMNNQEVTLLVLLDLSAAFDTVDHSILLKRLQEDFGISGTVLSWFSSYLSGRSQKVVIDGVCSKKFDLSFGVPQGSCLGPLLFILYTSKLFKIIESHLPNAHCFADDTQLYLSFKPATMLDEANAVRAMEACIAEVHQWMLSQKLKLNPEKTEFMIIGTRQQLEKVNIDCLQVGDRQIMPSSVAKNLGSWFDSKLNMSQHINKTCRSAFFHLYNIRRIRKYLTRQDVECLVHAFISSKIDYCNGLLYGIPAVHMTKLQRVQSNAARLVTGISRFSHITPVLDALHWLPVVYRIQYKILLLTFKYIFMQCLSFPINKPEIFCGCLSLRKANILDMLFDKNLKNSFPICFKRPTLAEFILETGNSPSLYFSTGKYARSRTGNHTTFCIIFYCNMFLILFPRIHGPSATIMEEDATNQFRGSEMEAKQRRSPQSKELRHLMVKGSQRSIE</sequence>
<name>A0A7D9JD92_PARCT</name>
<reference evidence="2" key="1">
    <citation type="submission" date="2020-04" db="EMBL/GenBank/DDBJ databases">
        <authorList>
            <person name="Alioto T."/>
            <person name="Alioto T."/>
            <person name="Gomez Garrido J."/>
        </authorList>
    </citation>
    <scope>NUCLEOTIDE SEQUENCE</scope>
    <source>
        <strain evidence="2">A484AB</strain>
    </source>
</reference>
<proteinExistence type="predicted"/>
<keyword evidence="3" id="KW-1185">Reference proteome</keyword>
<dbReference type="PROSITE" id="PS50878">
    <property type="entry name" value="RT_POL"/>
    <property type="match status" value="1"/>
</dbReference>
<dbReference type="AlphaFoldDB" id="A0A7D9JD92"/>
<dbReference type="EMBL" id="CACRXK020014344">
    <property type="protein sequence ID" value="CAB4026681.1"/>
    <property type="molecule type" value="Genomic_DNA"/>
</dbReference>
<comment type="caution">
    <text evidence="2">The sequence shown here is derived from an EMBL/GenBank/DDBJ whole genome shotgun (WGS) entry which is preliminary data.</text>
</comment>
<protein>
    <submittedName>
        <fullName evidence="2">Uncharacterized protein</fullName>
    </submittedName>
</protein>
<accession>A0A7D9JD92</accession>
<feature type="compositionally biased region" description="Basic and acidic residues" evidence="1">
    <location>
        <begin position="803"/>
        <end position="820"/>
    </location>
</feature>
<gene>
    <name evidence="2" type="ORF">PACLA_8A050759</name>
</gene>
<dbReference type="SUPFAM" id="SSF56672">
    <property type="entry name" value="DNA/RNA polymerases"/>
    <property type="match status" value="1"/>
</dbReference>
<organism evidence="2 3">
    <name type="scientific">Paramuricea clavata</name>
    <name type="common">Red gorgonian</name>
    <name type="synonym">Violescent sea-whip</name>
    <dbReference type="NCBI Taxonomy" id="317549"/>
    <lineage>
        <taxon>Eukaryota</taxon>
        <taxon>Metazoa</taxon>
        <taxon>Cnidaria</taxon>
        <taxon>Anthozoa</taxon>
        <taxon>Octocorallia</taxon>
        <taxon>Malacalcyonacea</taxon>
        <taxon>Plexauridae</taxon>
        <taxon>Paramuricea</taxon>
    </lineage>
</organism>
<dbReference type="CDD" id="cd01650">
    <property type="entry name" value="RT_nLTR_like"/>
    <property type="match status" value="1"/>
</dbReference>
<feature type="non-terminal residue" evidence="2">
    <location>
        <position position="831"/>
    </location>
</feature>
<evidence type="ECO:0000313" key="3">
    <source>
        <dbReference type="Proteomes" id="UP001152795"/>
    </source>
</evidence>
<evidence type="ECO:0000256" key="1">
    <source>
        <dbReference type="SAM" id="MobiDB-lite"/>
    </source>
</evidence>
<evidence type="ECO:0000313" key="2">
    <source>
        <dbReference type="EMBL" id="CAB4026681.1"/>
    </source>
</evidence>